<dbReference type="OrthoDB" id="5092986at2759"/>
<proteinExistence type="predicted"/>
<protein>
    <submittedName>
        <fullName evidence="1">Uncharacterized protein</fullName>
    </submittedName>
</protein>
<organism evidence="1 2">
    <name type="scientific">Thelonectria olida</name>
    <dbReference type="NCBI Taxonomy" id="1576542"/>
    <lineage>
        <taxon>Eukaryota</taxon>
        <taxon>Fungi</taxon>
        <taxon>Dikarya</taxon>
        <taxon>Ascomycota</taxon>
        <taxon>Pezizomycotina</taxon>
        <taxon>Sordariomycetes</taxon>
        <taxon>Hypocreomycetidae</taxon>
        <taxon>Hypocreales</taxon>
        <taxon>Nectriaceae</taxon>
        <taxon>Thelonectria</taxon>
    </lineage>
</organism>
<evidence type="ECO:0000313" key="2">
    <source>
        <dbReference type="Proteomes" id="UP000777438"/>
    </source>
</evidence>
<gene>
    <name evidence="1" type="ORF">B0T10DRAFT_563593</name>
</gene>
<name>A0A9P8W0Z7_9HYPO</name>
<accession>A0A9P8W0Z7</accession>
<dbReference type="Proteomes" id="UP000777438">
    <property type="component" value="Unassembled WGS sequence"/>
</dbReference>
<comment type="caution">
    <text evidence="1">The sequence shown here is derived from an EMBL/GenBank/DDBJ whole genome shotgun (WGS) entry which is preliminary data.</text>
</comment>
<keyword evidence="2" id="KW-1185">Reference proteome</keyword>
<dbReference type="EMBL" id="JAGPYM010000016">
    <property type="protein sequence ID" value="KAH6886397.1"/>
    <property type="molecule type" value="Genomic_DNA"/>
</dbReference>
<evidence type="ECO:0000313" key="1">
    <source>
        <dbReference type="EMBL" id="KAH6886397.1"/>
    </source>
</evidence>
<reference evidence="1 2" key="1">
    <citation type="journal article" date="2021" name="Nat. Commun.">
        <title>Genetic determinants of endophytism in the Arabidopsis root mycobiome.</title>
        <authorList>
            <person name="Mesny F."/>
            <person name="Miyauchi S."/>
            <person name="Thiergart T."/>
            <person name="Pickel B."/>
            <person name="Atanasova L."/>
            <person name="Karlsson M."/>
            <person name="Huettel B."/>
            <person name="Barry K.W."/>
            <person name="Haridas S."/>
            <person name="Chen C."/>
            <person name="Bauer D."/>
            <person name="Andreopoulos W."/>
            <person name="Pangilinan J."/>
            <person name="LaButti K."/>
            <person name="Riley R."/>
            <person name="Lipzen A."/>
            <person name="Clum A."/>
            <person name="Drula E."/>
            <person name="Henrissat B."/>
            <person name="Kohler A."/>
            <person name="Grigoriev I.V."/>
            <person name="Martin F.M."/>
            <person name="Hacquard S."/>
        </authorList>
    </citation>
    <scope>NUCLEOTIDE SEQUENCE [LARGE SCALE GENOMIC DNA]</scope>
    <source>
        <strain evidence="1 2">MPI-CAGE-CH-0241</strain>
    </source>
</reference>
<dbReference type="AlphaFoldDB" id="A0A9P8W0Z7"/>
<sequence>MPRLYRPTIQPPPVGQTHGCPKYHQYPTVEVKKEMPMCQAFAIQNDKKAGEIDEFRWGADHRWPTTPDDEPEGIRWVVTPTSDTDTKKRTRNLLQWEKKAIARKLFTRDMVNLMHEWQDLVQWLSYRQMVSYWLGLGRFRSHVYTDEAYMATVHRNMPRSVCHDAKHRLQVKLFTVRHTPSDEDYYFLMCKSFCYLQRRFREKFLQRVEMLENMARPFLDDMARYMAINEARQMVGGYVKRAKMFEVVEEFDLNMNVDADVLERHGRYAPTADGSGPMVPAPWRNEPMDFDGTMYCYSKMVVPRETFRSTCRRIAAEYGATPPRGLRGARYLYYP</sequence>